<gene>
    <name evidence="1" type="ORF">NDU88_002541</name>
</gene>
<accession>A0AAV7PEB2</accession>
<proteinExistence type="predicted"/>
<evidence type="ECO:0000313" key="1">
    <source>
        <dbReference type="EMBL" id="KAJ1124078.1"/>
    </source>
</evidence>
<dbReference type="AlphaFoldDB" id="A0AAV7PEB2"/>
<organism evidence="1 2">
    <name type="scientific">Pleurodeles waltl</name>
    <name type="common">Iberian ribbed newt</name>
    <dbReference type="NCBI Taxonomy" id="8319"/>
    <lineage>
        <taxon>Eukaryota</taxon>
        <taxon>Metazoa</taxon>
        <taxon>Chordata</taxon>
        <taxon>Craniata</taxon>
        <taxon>Vertebrata</taxon>
        <taxon>Euteleostomi</taxon>
        <taxon>Amphibia</taxon>
        <taxon>Batrachia</taxon>
        <taxon>Caudata</taxon>
        <taxon>Salamandroidea</taxon>
        <taxon>Salamandridae</taxon>
        <taxon>Pleurodelinae</taxon>
        <taxon>Pleurodeles</taxon>
    </lineage>
</organism>
<dbReference type="EMBL" id="JANPWB010000011">
    <property type="protein sequence ID" value="KAJ1124078.1"/>
    <property type="molecule type" value="Genomic_DNA"/>
</dbReference>
<protein>
    <submittedName>
        <fullName evidence="1">Uncharacterized protein</fullName>
    </submittedName>
</protein>
<evidence type="ECO:0000313" key="2">
    <source>
        <dbReference type="Proteomes" id="UP001066276"/>
    </source>
</evidence>
<reference evidence="1" key="1">
    <citation type="journal article" date="2022" name="bioRxiv">
        <title>Sequencing and chromosome-scale assembly of the giantPleurodeles waltlgenome.</title>
        <authorList>
            <person name="Brown T."/>
            <person name="Elewa A."/>
            <person name="Iarovenko S."/>
            <person name="Subramanian E."/>
            <person name="Araus A.J."/>
            <person name="Petzold A."/>
            <person name="Susuki M."/>
            <person name="Suzuki K.-i.T."/>
            <person name="Hayashi T."/>
            <person name="Toyoda A."/>
            <person name="Oliveira C."/>
            <person name="Osipova E."/>
            <person name="Leigh N.D."/>
            <person name="Simon A."/>
            <person name="Yun M.H."/>
        </authorList>
    </citation>
    <scope>NUCLEOTIDE SEQUENCE</scope>
    <source>
        <strain evidence="1">20211129_DDA</strain>
        <tissue evidence="1">Liver</tissue>
    </source>
</reference>
<sequence length="92" mass="10290">METIERRMETLFLETVPVLGGDDVAQRVSSQVQANLSELQKEVAHRAQLRTGNDHMKEDGLGISSLVTTRMKEADEDIMHGLLTGNHHYSKS</sequence>
<comment type="caution">
    <text evidence="1">The sequence shown here is derived from an EMBL/GenBank/DDBJ whole genome shotgun (WGS) entry which is preliminary data.</text>
</comment>
<dbReference type="Proteomes" id="UP001066276">
    <property type="component" value="Chromosome 7"/>
</dbReference>
<name>A0AAV7PEB2_PLEWA</name>
<keyword evidence="2" id="KW-1185">Reference proteome</keyword>